<dbReference type="Pfam" id="PF07992">
    <property type="entry name" value="Pyr_redox_2"/>
    <property type="match status" value="1"/>
</dbReference>
<feature type="domain" description="FAD/NAD(P)-binding" evidence="5">
    <location>
        <begin position="2"/>
        <end position="283"/>
    </location>
</feature>
<evidence type="ECO:0000256" key="4">
    <source>
        <dbReference type="ARBA" id="ARBA00023002"/>
    </source>
</evidence>
<dbReference type="PRINTS" id="PR00368">
    <property type="entry name" value="FADPNR"/>
</dbReference>
<comment type="subunit">
    <text evidence="2">Homodimer.</text>
</comment>
<dbReference type="EMBL" id="BAAADO010000002">
    <property type="protein sequence ID" value="GAA0488099.1"/>
    <property type="molecule type" value="Genomic_DNA"/>
</dbReference>
<name>A0ABN1B0Y6_9BACI</name>
<dbReference type="PANTHER" id="PTHR48105">
    <property type="entry name" value="THIOREDOXIN REDUCTASE 1-RELATED-RELATED"/>
    <property type="match status" value="1"/>
</dbReference>
<comment type="caution">
    <text evidence="6">The sequence shown here is derived from an EMBL/GenBank/DDBJ whole genome shotgun (WGS) entry which is preliminary data.</text>
</comment>
<gene>
    <name evidence="6" type="ORF">GCM10008986_12100</name>
</gene>
<reference evidence="6 7" key="1">
    <citation type="journal article" date="2019" name="Int. J. Syst. Evol. Microbiol.">
        <title>The Global Catalogue of Microorganisms (GCM) 10K type strain sequencing project: providing services to taxonomists for standard genome sequencing and annotation.</title>
        <authorList>
            <consortium name="The Broad Institute Genomics Platform"/>
            <consortium name="The Broad Institute Genome Sequencing Center for Infectious Disease"/>
            <person name="Wu L."/>
            <person name="Ma J."/>
        </authorList>
    </citation>
    <scope>NUCLEOTIDE SEQUENCE [LARGE SCALE GENOMIC DNA]</scope>
    <source>
        <strain evidence="6 7">JCM 12389</strain>
    </source>
</reference>
<evidence type="ECO:0000313" key="6">
    <source>
        <dbReference type="EMBL" id="GAA0488099.1"/>
    </source>
</evidence>
<evidence type="ECO:0000256" key="2">
    <source>
        <dbReference type="ARBA" id="ARBA00011738"/>
    </source>
</evidence>
<evidence type="ECO:0000256" key="1">
    <source>
        <dbReference type="ARBA" id="ARBA00001974"/>
    </source>
</evidence>
<dbReference type="PRINTS" id="PR00469">
    <property type="entry name" value="PNDRDTASEII"/>
</dbReference>
<keyword evidence="3" id="KW-0285">Flavoprotein</keyword>
<keyword evidence="7" id="KW-1185">Reference proteome</keyword>
<evidence type="ECO:0000256" key="3">
    <source>
        <dbReference type="ARBA" id="ARBA00022630"/>
    </source>
</evidence>
<dbReference type="Proteomes" id="UP001500880">
    <property type="component" value="Unassembled WGS sequence"/>
</dbReference>
<organism evidence="6 7">
    <name type="scientific">Salinibacillus aidingensis</name>
    <dbReference type="NCBI Taxonomy" id="237684"/>
    <lineage>
        <taxon>Bacteria</taxon>
        <taxon>Bacillati</taxon>
        <taxon>Bacillota</taxon>
        <taxon>Bacilli</taxon>
        <taxon>Bacillales</taxon>
        <taxon>Bacillaceae</taxon>
        <taxon>Salinibacillus</taxon>
    </lineage>
</organism>
<evidence type="ECO:0000259" key="5">
    <source>
        <dbReference type="Pfam" id="PF07992"/>
    </source>
</evidence>
<sequence>MYDAIILGGGIAGLQAAIQLGRYEHNVLVIDSNHGRSTLCRSYHNILGYPDGVSGPYLREIGQQQARDLGVHFAGDQIEVAHNEKNYFLLQSKEGEEYKGKLLLIATGVMDRFPPFEAIYPCLGKSIYVCPDCDGHEIRNKRTMVLGSGNPGANMALTLSYWTDDLIYVNHERTDVDDVKRKQLEKQRISYYEMSITDVLADGNQFGGVKLDNGQEIKAEKGFIAFGGNEVRSDIGKQLGAERLENRHIVVNPRTKMTSVPNVWAAGDVVAHSEQVTIAMGEGSQAAIWMHKTLLKES</sequence>
<comment type="cofactor">
    <cofactor evidence="1">
        <name>FAD</name>
        <dbReference type="ChEBI" id="CHEBI:57692"/>
    </cofactor>
</comment>
<dbReference type="InterPro" id="IPR023753">
    <property type="entry name" value="FAD/NAD-binding_dom"/>
</dbReference>
<dbReference type="SUPFAM" id="SSF51905">
    <property type="entry name" value="FAD/NAD(P)-binding domain"/>
    <property type="match status" value="1"/>
</dbReference>
<proteinExistence type="predicted"/>
<protein>
    <submittedName>
        <fullName evidence="6">NAD(P)/FAD-dependent oxidoreductase</fullName>
    </submittedName>
</protein>
<dbReference type="RefSeq" id="WP_343838753.1">
    <property type="nucleotide sequence ID" value="NZ_BAAADO010000002.1"/>
</dbReference>
<evidence type="ECO:0000313" key="7">
    <source>
        <dbReference type="Proteomes" id="UP001500880"/>
    </source>
</evidence>
<accession>A0ABN1B0Y6</accession>
<dbReference type="InterPro" id="IPR036188">
    <property type="entry name" value="FAD/NAD-bd_sf"/>
</dbReference>
<dbReference type="InterPro" id="IPR050097">
    <property type="entry name" value="Ferredoxin-NADP_redctase_2"/>
</dbReference>
<dbReference type="Gene3D" id="3.50.50.60">
    <property type="entry name" value="FAD/NAD(P)-binding domain"/>
    <property type="match status" value="2"/>
</dbReference>
<keyword evidence="4" id="KW-0560">Oxidoreductase</keyword>